<dbReference type="InterPro" id="IPR035093">
    <property type="entry name" value="RelE/ParE_toxin_dom_sf"/>
</dbReference>
<reference evidence="3 4" key="1">
    <citation type="submission" date="2020-02" db="EMBL/GenBank/DDBJ databases">
        <title>Genome sequences of Thiorhodococcus mannitoliphagus and Thiorhodococcus minor, purple sulfur photosynthetic bacteria in the gammaproteobacterial family, Chromatiaceae.</title>
        <authorList>
            <person name="Aviles F.A."/>
            <person name="Meyer T.E."/>
            <person name="Kyndt J.A."/>
        </authorList>
    </citation>
    <scope>NUCLEOTIDE SEQUENCE [LARGE SCALE GENOMIC DNA]</scope>
    <source>
        <strain evidence="3 4">DSM 11518</strain>
    </source>
</reference>
<organism evidence="3 4">
    <name type="scientific">Thiorhodococcus minor</name>
    <dbReference type="NCBI Taxonomy" id="57489"/>
    <lineage>
        <taxon>Bacteria</taxon>
        <taxon>Pseudomonadati</taxon>
        <taxon>Pseudomonadota</taxon>
        <taxon>Gammaproteobacteria</taxon>
        <taxon>Chromatiales</taxon>
        <taxon>Chromatiaceae</taxon>
        <taxon>Thiorhodococcus</taxon>
    </lineage>
</organism>
<evidence type="ECO:0000256" key="1">
    <source>
        <dbReference type="ARBA" id="ARBA00006226"/>
    </source>
</evidence>
<dbReference type="PANTHER" id="PTHR33755">
    <property type="entry name" value="TOXIN PARE1-RELATED"/>
    <property type="match status" value="1"/>
</dbReference>
<protein>
    <submittedName>
        <fullName evidence="3">Type II toxin-antitoxin system RelE/ParE family toxin</fullName>
    </submittedName>
</protein>
<dbReference type="Gene3D" id="3.30.2310.20">
    <property type="entry name" value="RelE-like"/>
    <property type="match status" value="1"/>
</dbReference>
<evidence type="ECO:0000313" key="4">
    <source>
        <dbReference type="Proteomes" id="UP000483379"/>
    </source>
</evidence>
<proteinExistence type="inferred from homology"/>
<comment type="caution">
    <text evidence="3">The sequence shown here is derived from an EMBL/GenBank/DDBJ whole genome shotgun (WGS) entry which is preliminary data.</text>
</comment>
<comment type="similarity">
    <text evidence="1">Belongs to the RelE toxin family.</text>
</comment>
<keyword evidence="2" id="KW-1277">Toxin-antitoxin system</keyword>
<dbReference type="Pfam" id="PF05016">
    <property type="entry name" value="ParE_toxin"/>
    <property type="match status" value="1"/>
</dbReference>
<sequence length="100" mass="11484">MPNIKRTAQAEEDLIDIWLYIAPGDRRAADRILDDIEEKLMLLRDQPSLGPARPDIAPGLRYFPMRRYLILYREITDGIEVVRVVHGARDVLALLTDNCP</sequence>
<evidence type="ECO:0000313" key="3">
    <source>
        <dbReference type="EMBL" id="NEV63083.1"/>
    </source>
</evidence>
<dbReference type="AlphaFoldDB" id="A0A6M0K2B8"/>
<gene>
    <name evidence="3" type="ORF">G3446_14500</name>
</gene>
<evidence type="ECO:0000256" key="2">
    <source>
        <dbReference type="ARBA" id="ARBA00022649"/>
    </source>
</evidence>
<dbReference type="PANTHER" id="PTHR33755:SF6">
    <property type="entry name" value="PLASMID STABILIZATION SYSTEM PROTEIN"/>
    <property type="match status" value="1"/>
</dbReference>
<keyword evidence="4" id="KW-1185">Reference proteome</keyword>
<dbReference type="InterPro" id="IPR007712">
    <property type="entry name" value="RelE/ParE_toxin"/>
</dbReference>
<accession>A0A6M0K2B8</accession>
<dbReference type="Proteomes" id="UP000483379">
    <property type="component" value="Unassembled WGS sequence"/>
</dbReference>
<dbReference type="InterPro" id="IPR051803">
    <property type="entry name" value="TA_system_RelE-like_toxin"/>
</dbReference>
<name>A0A6M0K2B8_9GAMM</name>
<dbReference type="EMBL" id="JAAIJQ010000041">
    <property type="protein sequence ID" value="NEV63083.1"/>
    <property type="molecule type" value="Genomic_DNA"/>
</dbReference>
<dbReference type="RefSeq" id="WP_164453546.1">
    <property type="nucleotide sequence ID" value="NZ_JAAIJQ010000041.1"/>
</dbReference>